<sequence length="176" mass="18813">MTADRNLRRSPLHGVRDRLATLSGAITVAEVPFLAQINLRITRRSEPRPGGSTSDGDVDVLWLGPDEFLVVGPPGSEQRLISAYSGPEASVVDVSAQRTALDLDGPGVRELLAFGCSIDLHPRVFAVGDCAQTVLAHTPVVLQRRMSGFRVLVRSSFAAHLAAWILDASPDLTAGH</sequence>
<dbReference type="Proteomes" id="UP000245697">
    <property type="component" value="Unassembled WGS sequence"/>
</dbReference>
<dbReference type="SUPFAM" id="SSF103025">
    <property type="entry name" value="Folate-binding domain"/>
    <property type="match status" value="1"/>
</dbReference>
<dbReference type="OrthoDB" id="9814782at2"/>
<dbReference type="AlphaFoldDB" id="A0A316FQQ4"/>
<evidence type="ECO:0000313" key="1">
    <source>
        <dbReference type="EMBL" id="PWK41278.1"/>
    </source>
</evidence>
<dbReference type="Pfam" id="PF04268">
    <property type="entry name" value="SoxG"/>
    <property type="match status" value="1"/>
</dbReference>
<dbReference type="InterPro" id="IPR007375">
    <property type="entry name" value="SoxG"/>
</dbReference>
<dbReference type="InterPro" id="IPR027266">
    <property type="entry name" value="TrmE/GcvT-like"/>
</dbReference>
<keyword evidence="2" id="KW-1185">Reference proteome</keyword>
<protein>
    <submittedName>
        <fullName evidence="1">Sarcosine oxidase subunit gamma</fullName>
    </submittedName>
</protein>
<gene>
    <name evidence="1" type="ORF">BC793_117145</name>
</gene>
<dbReference type="Gene3D" id="3.30.70.1520">
    <property type="entry name" value="Heterotetrameric sarcosine oxidase"/>
    <property type="match status" value="1"/>
</dbReference>
<accession>A0A316FQQ4</accession>
<proteinExistence type="predicted"/>
<organism evidence="1 2">
    <name type="scientific">Actinoplanes xinjiangensis</name>
    <dbReference type="NCBI Taxonomy" id="512350"/>
    <lineage>
        <taxon>Bacteria</taxon>
        <taxon>Bacillati</taxon>
        <taxon>Actinomycetota</taxon>
        <taxon>Actinomycetes</taxon>
        <taxon>Micromonosporales</taxon>
        <taxon>Micromonosporaceae</taxon>
        <taxon>Actinoplanes</taxon>
    </lineage>
</organism>
<evidence type="ECO:0000313" key="2">
    <source>
        <dbReference type="Proteomes" id="UP000245697"/>
    </source>
</evidence>
<name>A0A316FQQ4_9ACTN</name>
<reference evidence="1 2" key="1">
    <citation type="submission" date="2018-05" db="EMBL/GenBank/DDBJ databases">
        <title>Genomic Encyclopedia of Archaeal and Bacterial Type Strains, Phase II (KMG-II): from individual species to whole genera.</title>
        <authorList>
            <person name="Goeker M."/>
        </authorList>
    </citation>
    <scope>NUCLEOTIDE SEQUENCE [LARGE SCALE GENOMIC DNA]</scope>
    <source>
        <strain evidence="1 2">DSM 45184</strain>
    </source>
</reference>
<dbReference type="EMBL" id="QGGR01000017">
    <property type="protein sequence ID" value="PWK41278.1"/>
    <property type="molecule type" value="Genomic_DNA"/>
</dbReference>
<comment type="caution">
    <text evidence="1">The sequence shown here is derived from an EMBL/GenBank/DDBJ whole genome shotgun (WGS) entry which is preliminary data.</text>
</comment>
<dbReference type="Gene3D" id="3.30.1360.120">
    <property type="entry name" value="Probable tRNA modification gtpase trme, domain 1"/>
    <property type="match status" value="1"/>
</dbReference>